<dbReference type="Proteomes" id="UP000610558">
    <property type="component" value="Unassembled WGS sequence"/>
</dbReference>
<dbReference type="GO" id="GO:1990281">
    <property type="term" value="C:efflux pump complex"/>
    <property type="evidence" value="ECO:0007669"/>
    <property type="project" value="TreeGrafter"/>
</dbReference>
<keyword evidence="5" id="KW-1185">Reference proteome</keyword>
<dbReference type="NCBIfam" id="TIGR01730">
    <property type="entry name" value="RND_mfp"/>
    <property type="match status" value="1"/>
</dbReference>
<sequence length="388" mass="42312">MYNALLQEGIPLRLISKSIFLVSLPLIAAFHSGKAFASAENEITEQAPPSEHSQPSQFALHTVTTENVVKPILATGTIMAAKSSNIGPKIEGTIEEIYVRVGDRVKAGDALFRTRDVVLRLQKQELAASSALYAAEFRKAKIEFNRVSNLRNKGVASAAQFDTSAAALETARARVDITKSKLAQVEQSLEDAIARAPYTGVITERFVDEGVFISSRASGMGNSAVVQVKKADPVVAVWSIAAKYLPEITLGTKVEIRIDGIPDVIESEIHIINDRIDIASRSIDARSVITNDGYKIKPGLFARAEIFPKPHKVVLLPRSLLRGPPNDPYVLLYEDGKARIRHLTTRDHNTDSVEVLSGLEAGMRVLPSSHLTDVSDDVVMTRKEGLEN</sequence>
<proteinExistence type="inferred from homology"/>
<reference evidence="4" key="1">
    <citation type="submission" date="2020-09" db="EMBL/GenBank/DDBJ databases">
        <authorList>
            <person name="Yoon J.-W."/>
        </authorList>
    </citation>
    <scope>NUCLEOTIDE SEQUENCE</scope>
    <source>
        <strain evidence="4">KMU-158</strain>
    </source>
</reference>
<comment type="similarity">
    <text evidence="1">Belongs to the membrane fusion protein (MFP) (TC 8.A.1) family.</text>
</comment>
<dbReference type="PANTHER" id="PTHR30469">
    <property type="entry name" value="MULTIDRUG RESISTANCE PROTEIN MDTA"/>
    <property type="match status" value="1"/>
</dbReference>
<evidence type="ECO:0000256" key="1">
    <source>
        <dbReference type="ARBA" id="ARBA00009477"/>
    </source>
</evidence>
<accession>A0A927GWD4</accession>
<dbReference type="SUPFAM" id="SSF111369">
    <property type="entry name" value="HlyD-like secretion proteins"/>
    <property type="match status" value="1"/>
</dbReference>
<feature type="coiled-coil region" evidence="2">
    <location>
        <begin position="168"/>
        <end position="195"/>
    </location>
</feature>
<evidence type="ECO:0000313" key="4">
    <source>
        <dbReference type="EMBL" id="MBD2859008.1"/>
    </source>
</evidence>
<dbReference type="AlphaFoldDB" id="A0A927GWD4"/>
<dbReference type="InterPro" id="IPR006143">
    <property type="entry name" value="RND_pump_MFP"/>
</dbReference>
<dbReference type="InterPro" id="IPR058792">
    <property type="entry name" value="Beta-barrel_RND_2"/>
</dbReference>
<gene>
    <name evidence="4" type="ORF">IB286_08290</name>
</gene>
<name>A0A927GWD4_9GAMM</name>
<dbReference type="Gene3D" id="2.40.30.170">
    <property type="match status" value="1"/>
</dbReference>
<dbReference type="EMBL" id="JACXLD010000004">
    <property type="protein sequence ID" value="MBD2859008.1"/>
    <property type="molecule type" value="Genomic_DNA"/>
</dbReference>
<protein>
    <submittedName>
        <fullName evidence="4">Efflux RND transporter periplasmic adaptor subunit</fullName>
    </submittedName>
</protein>
<dbReference type="Gene3D" id="2.40.420.20">
    <property type="match status" value="1"/>
</dbReference>
<dbReference type="Pfam" id="PF25954">
    <property type="entry name" value="Beta-barrel_RND_2"/>
    <property type="match status" value="1"/>
</dbReference>
<dbReference type="RefSeq" id="WP_161624250.1">
    <property type="nucleotide sequence ID" value="NZ_JACXLD010000004.1"/>
</dbReference>
<comment type="caution">
    <text evidence="4">The sequence shown here is derived from an EMBL/GenBank/DDBJ whole genome shotgun (WGS) entry which is preliminary data.</text>
</comment>
<evidence type="ECO:0000313" key="5">
    <source>
        <dbReference type="Proteomes" id="UP000610558"/>
    </source>
</evidence>
<evidence type="ECO:0000256" key="2">
    <source>
        <dbReference type="SAM" id="Coils"/>
    </source>
</evidence>
<evidence type="ECO:0000259" key="3">
    <source>
        <dbReference type="Pfam" id="PF25954"/>
    </source>
</evidence>
<dbReference type="Gene3D" id="2.40.50.100">
    <property type="match status" value="1"/>
</dbReference>
<dbReference type="Gene3D" id="1.10.287.470">
    <property type="entry name" value="Helix hairpin bin"/>
    <property type="match status" value="1"/>
</dbReference>
<dbReference type="PANTHER" id="PTHR30469:SF15">
    <property type="entry name" value="HLYD FAMILY OF SECRETION PROTEINS"/>
    <property type="match status" value="1"/>
</dbReference>
<dbReference type="GO" id="GO:0015562">
    <property type="term" value="F:efflux transmembrane transporter activity"/>
    <property type="evidence" value="ECO:0007669"/>
    <property type="project" value="TreeGrafter"/>
</dbReference>
<feature type="domain" description="CusB-like beta-barrel" evidence="3">
    <location>
        <begin position="244"/>
        <end position="306"/>
    </location>
</feature>
<organism evidence="4 5">
    <name type="scientific">Spongiibacter pelagi</name>
    <dbReference type="NCBI Taxonomy" id="2760804"/>
    <lineage>
        <taxon>Bacteria</taxon>
        <taxon>Pseudomonadati</taxon>
        <taxon>Pseudomonadota</taxon>
        <taxon>Gammaproteobacteria</taxon>
        <taxon>Cellvibrionales</taxon>
        <taxon>Spongiibacteraceae</taxon>
        <taxon>Spongiibacter</taxon>
    </lineage>
</organism>
<keyword evidence="2" id="KW-0175">Coiled coil</keyword>